<sequence>NKPREVMQTQTLLLEDWLRRSAGAGAGPPPTTQPSSRARAILHAWAQLRDYASSSPLPTDHHRRRCLAALHNLLDSQDSLHVADPQAKLLLSILSSPSPPPPQSLPPVFRLLYIWLRKSARPAPSLLDSAASVLSRFLSSPAPPSPSLGVLLLGALSAAPSLSEASRGVCLDLLCRLLEEERRAIGSAEELVPEVLAGIGYALVGSEGGSFSRILASLLGIWGVGAGPRANLVHGLMILSLVEWVVAGFINSRSAAKIESLCGGISSGSLEVGKCAGFAVVMASAGVLRAFQRASPGNKLELSSPLRNSIEGSITAVANYVVSRMGDGSVLDDDSETHLLLQCISLGLARCGPFSFRGPVFLCVCLALLNDVFPLLSFFRRVLENQNLGVRILSPNEVKEHVASILFKEAGAVSGVLCNMYSFADDGNRSAVENYIWRYSQEFYGKHRLVSFLLRGREEALLRGLDEIAEAFFLMVVLFSAEATKQKLDSKNSHEVRLDVSVTVLVSFSCVEYLRRIRLPEYTDAVRRAVLIVKENGTASMSFVESMPSYVELTNLAGSDCSVGKRYVWSEDEVQTARILFYLRVIPTCISHIHGDLFGNMVAPTMFLYMHHPLEKVARASHSVFTSFVSSGKDSDENDGMGLKEKLVFYYMQRSLEAYPGTTPFEGMASGVAALVRHLPAGSPATFYCVNSLIEKVSVLFSRAINEDADLWKNWQRDSEPCKKVLHLLLRLISIVDIQVLPYLLKLLAQFIGQLPKEGQNTILGELHAQVAESDDVIRKPTLVSWLQSLSYLSVQTNATNHRPITGGKVLHNDMLNDTGALSVDGSHSRL</sequence>
<dbReference type="EMBL" id="GDJX01000596">
    <property type="protein sequence ID" value="JAT67340.1"/>
    <property type="molecule type" value="Transcribed_RNA"/>
</dbReference>
<protein>
    <submittedName>
        <fullName evidence="1">Putative caffeine synthase 4</fullName>
    </submittedName>
</protein>
<proteinExistence type="predicted"/>
<name>A0A1D1ZK16_9ARAE</name>
<feature type="non-terminal residue" evidence="1">
    <location>
        <position position="1"/>
    </location>
</feature>
<gene>
    <name evidence="1" type="primary">CS4_0</name>
    <name evidence="1" type="ORF">g.86786</name>
</gene>
<accession>A0A1D1ZK16</accession>
<dbReference type="PANTHER" id="PTHR36337:SF1">
    <property type="entry name" value="OBSCURIN-LIKE PROTEIN"/>
    <property type="match status" value="1"/>
</dbReference>
<dbReference type="AlphaFoldDB" id="A0A1D1ZK16"/>
<dbReference type="PANTHER" id="PTHR36337">
    <property type="entry name" value="OBSCURIN-LIKE PROTEIN"/>
    <property type="match status" value="1"/>
</dbReference>
<dbReference type="InterPro" id="IPR016024">
    <property type="entry name" value="ARM-type_fold"/>
</dbReference>
<dbReference type="SUPFAM" id="SSF48371">
    <property type="entry name" value="ARM repeat"/>
    <property type="match status" value="1"/>
</dbReference>
<organism evidence="1">
    <name type="scientific">Anthurium amnicola</name>
    <dbReference type="NCBI Taxonomy" id="1678845"/>
    <lineage>
        <taxon>Eukaryota</taxon>
        <taxon>Viridiplantae</taxon>
        <taxon>Streptophyta</taxon>
        <taxon>Embryophyta</taxon>
        <taxon>Tracheophyta</taxon>
        <taxon>Spermatophyta</taxon>
        <taxon>Magnoliopsida</taxon>
        <taxon>Liliopsida</taxon>
        <taxon>Araceae</taxon>
        <taxon>Pothoideae</taxon>
        <taxon>Potheae</taxon>
        <taxon>Anthurium</taxon>
    </lineage>
</organism>
<evidence type="ECO:0000313" key="1">
    <source>
        <dbReference type="EMBL" id="JAT67340.1"/>
    </source>
</evidence>
<reference evidence="1" key="1">
    <citation type="submission" date="2015-07" db="EMBL/GenBank/DDBJ databases">
        <title>Transcriptome Assembly of Anthurium amnicola.</title>
        <authorList>
            <person name="Suzuki J."/>
        </authorList>
    </citation>
    <scope>NUCLEOTIDE SEQUENCE</scope>
</reference>